<keyword evidence="5" id="KW-1185">Reference proteome</keyword>
<accession>A0ABU8J9Y7</accession>
<feature type="domain" description="Acyltransferase 3" evidence="3">
    <location>
        <begin position="24"/>
        <end position="318"/>
    </location>
</feature>
<dbReference type="PANTHER" id="PTHR37312:SF1">
    <property type="entry name" value="MEMBRANE-BOUND ACYLTRANSFERASE YKRP-RELATED"/>
    <property type="match status" value="1"/>
</dbReference>
<protein>
    <submittedName>
        <fullName evidence="4">Acyltransferase family protein</fullName>
    </submittedName>
</protein>
<keyword evidence="4" id="KW-0012">Acyltransferase</keyword>
<feature type="transmembrane region" description="Helical" evidence="2">
    <location>
        <begin position="54"/>
        <end position="75"/>
    </location>
</feature>
<feature type="region of interest" description="Disordered" evidence="1">
    <location>
        <begin position="1"/>
        <end position="21"/>
    </location>
</feature>
<evidence type="ECO:0000313" key="4">
    <source>
        <dbReference type="EMBL" id="MEI7036018.1"/>
    </source>
</evidence>
<keyword evidence="2" id="KW-0812">Transmembrane</keyword>
<comment type="caution">
    <text evidence="4">The sequence shown here is derived from an EMBL/GenBank/DDBJ whole genome shotgun (WGS) entry which is preliminary data.</text>
</comment>
<evidence type="ECO:0000313" key="5">
    <source>
        <dbReference type="Proteomes" id="UP001381174"/>
    </source>
</evidence>
<dbReference type="GO" id="GO:0016746">
    <property type="term" value="F:acyltransferase activity"/>
    <property type="evidence" value="ECO:0007669"/>
    <property type="project" value="UniProtKB-KW"/>
</dbReference>
<dbReference type="RefSeq" id="WP_336806638.1">
    <property type="nucleotide sequence ID" value="NZ_JBBBNY010000002.1"/>
</dbReference>
<organism evidence="4 5">
    <name type="scientific">Fulvimonas yonginensis</name>
    <dbReference type="NCBI Taxonomy" id="1495200"/>
    <lineage>
        <taxon>Bacteria</taxon>
        <taxon>Pseudomonadati</taxon>
        <taxon>Pseudomonadota</taxon>
        <taxon>Gammaproteobacteria</taxon>
        <taxon>Lysobacterales</taxon>
        <taxon>Rhodanobacteraceae</taxon>
        <taxon>Fulvimonas</taxon>
    </lineage>
</organism>
<dbReference type="InterPro" id="IPR002656">
    <property type="entry name" value="Acyl_transf_3_dom"/>
</dbReference>
<feature type="region of interest" description="Disordered" evidence="1">
    <location>
        <begin position="349"/>
        <end position="383"/>
    </location>
</feature>
<feature type="transmembrane region" description="Helical" evidence="2">
    <location>
        <begin position="307"/>
        <end position="333"/>
    </location>
</feature>
<dbReference type="EMBL" id="JBBBNY010000002">
    <property type="protein sequence ID" value="MEI7036018.1"/>
    <property type="molecule type" value="Genomic_DNA"/>
</dbReference>
<gene>
    <name evidence="4" type="ORF">WAT24_04505</name>
</gene>
<reference evidence="4 5" key="1">
    <citation type="journal article" date="2014" name="Int. J. Syst. Evol. Microbiol.">
        <title>Fulvimonas yonginensis sp. nov., isolated from greenhouse soil, and emended description of the genus Fulvimonas.</title>
        <authorList>
            <person name="Ahn J.H."/>
            <person name="Kim S.J."/>
            <person name="Weon H.Y."/>
            <person name="Hong S.B."/>
            <person name="Seok S.J."/>
            <person name="Kwon S.W."/>
        </authorList>
    </citation>
    <scope>NUCLEOTIDE SEQUENCE [LARGE SCALE GENOMIC DNA]</scope>
    <source>
        <strain evidence="4 5">KACC 16952</strain>
    </source>
</reference>
<dbReference type="PANTHER" id="PTHR37312">
    <property type="entry name" value="MEMBRANE-BOUND ACYLTRANSFERASE YKRP-RELATED"/>
    <property type="match status" value="1"/>
</dbReference>
<feature type="transmembrane region" description="Helical" evidence="2">
    <location>
        <begin position="238"/>
        <end position="259"/>
    </location>
</feature>
<sequence length="383" mass="41320">MAPFPRSPAAAPERALPDPPARDPWMDNARLALITLVVFGHCLEPLRGVASLDALYRFLYLFHMPAFVFLSGAVARAEVDVRLLKRIAFRLLLPYLLFQGLYALAAHVPGWPDAGPKGVTTPYWLLWYLPSLAAWRLLMPLFVRLRRPLMLACALALAAGWADDVGYRMSLSRTAAFFPFFVLGYLHAPAWRERLRGPVPCMLAVATLLALGAAAGAVPDPRWLYGSNGYAALGVNDAAGALWRLLRLAAGVAGSAALLALVPRRGFRLTPVGSRSLQAYLAHGFVVKAAAAAGVFGWLAAGVPALLVAPTLLLAAWLLVRLLASAPAAGLLGPLTSPRWLERHLWRAPPGRDRPAQLERESSGRSAATSRSIALDSSIKRRA</sequence>
<dbReference type="Pfam" id="PF01757">
    <property type="entry name" value="Acyl_transf_3"/>
    <property type="match status" value="1"/>
</dbReference>
<keyword evidence="4" id="KW-0808">Transferase</keyword>
<proteinExistence type="predicted"/>
<feature type="transmembrane region" description="Helical" evidence="2">
    <location>
        <begin position="280"/>
        <end position="301"/>
    </location>
</feature>
<keyword evidence="2" id="KW-0472">Membrane</keyword>
<feature type="transmembrane region" description="Helical" evidence="2">
    <location>
        <begin position="125"/>
        <end position="142"/>
    </location>
</feature>
<evidence type="ECO:0000256" key="1">
    <source>
        <dbReference type="SAM" id="MobiDB-lite"/>
    </source>
</evidence>
<feature type="transmembrane region" description="Helical" evidence="2">
    <location>
        <begin position="199"/>
        <end position="218"/>
    </location>
</feature>
<name>A0ABU8J9Y7_9GAMM</name>
<feature type="transmembrane region" description="Helical" evidence="2">
    <location>
        <begin position="87"/>
        <end position="105"/>
    </location>
</feature>
<evidence type="ECO:0000259" key="3">
    <source>
        <dbReference type="Pfam" id="PF01757"/>
    </source>
</evidence>
<keyword evidence="2" id="KW-1133">Transmembrane helix</keyword>
<dbReference type="InterPro" id="IPR052734">
    <property type="entry name" value="Nod_factor_acetyltransferase"/>
</dbReference>
<evidence type="ECO:0000256" key="2">
    <source>
        <dbReference type="SAM" id="Phobius"/>
    </source>
</evidence>
<dbReference type="Proteomes" id="UP001381174">
    <property type="component" value="Unassembled WGS sequence"/>
</dbReference>
<feature type="compositionally biased region" description="Basic and acidic residues" evidence="1">
    <location>
        <begin position="349"/>
        <end position="363"/>
    </location>
</feature>